<sequence>MGADVKARAVILLTLLVAACAAPERVAASRPANAEEEGRAKVEQVVAIVMRDVHPLHGGQVVYLAADGTGYCQLVSRPSGATALAERRYRLAVPAEALARLLRLGAAHAAAPIPSSAQPGLPDAAKPRIAVRLASGRSVDVSRWQHDHNAEFDELYQALLAVVQAATSQKPQSQGRFEPDWAPDGFRGR</sequence>
<evidence type="ECO:0000313" key="4">
    <source>
        <dbReference type="Proteomes" id="UP000199470"/>
    </source>
</evidence>
<keyword evidence="2" id="KW-0732">Signal</keyword>
<accession>A0A1I4SQH9</accession>
<dbReference type="Proteomes" id="UP000199470">
    <property type="component" value="Unassembled WGS sequence"/>
</dbReference>
<protein>
    <recommendedName>
        <fullName evidence="5">Lipoprotein</fullName>
    </recommendedName>
</protein>
<evidence type="ECO:0008006" key="5">
    <source>
        <dbReference type="Google" id="ProtNLM"/>
    </source>
</evidence>
<dbReference type="STRING" id="758825.SAMN02982985_04883"/>
<dbReference type="OrthoDB" id="9949628at2"/>
<feature type="chain" id="PRO_5011584121" description="Lipoprotein" evidence="2">
    <location>
        <begin position="22"/>
        <end position="189"/>
    </location>
</feature>
<evidence type="ECO:0000256" key="1">
    <source>
        <dbReference type="SAM" id="MobiDB-lite"/>
    </source>
</evidence>
<reference evidence="3 4" key="1">
    <citation type="submission" date="2016-10" db="EMBL/GenBank/DDBJ databases">
        <authorList>
            <person name="de Groot N.N."/>
        </authorList>
    </citation>
    <scope>NUCLEOTIDE SEQUENCE [LARGE SCALE GENOMIC DNA]</scope>
    <source>
        <strain evidence="3 4">ATCC 43154</strain>
    </source>
</reference>
<gene>
    <name evidence="3" type="ORF">SAMN02982985_04883</name>
</gene>
<dbReference type="PROSITE" id="PS51257">
    <property type="entry name" value="PROKAR_LIPOPROTEIN"/>
    <property type="match status" value="1"/>
</dbReference>
<dbReference type="EMBL" id="FOTW01000027">
    <property type="protein sequence ID" value="SFM66641.1"/>
    <property type="molecule type" value="Genomic_DNA"/>
</dbReference>
<organism evidence="3 4">
    <name type="scientific">Rugamonas rubra</name>
    <dbReference type="NCBI Taxonomy" id="758825"/>
    <lineage>
        <taxon>Bacteria</taxon>
        <taxon>Pseudomonadati</taxon>
        <taxon>Pseudomonadota</taxon>
        <taxon>Betaproteobacteria</taxon>
        <taxon>Burkholderiales</taxon>
        <taxon>Oxalobacteraceae</taxon>
        <taxon>Telluria group</taxon>
        <taxon>Rugamonas</taxon>
    </lineage>
</organism>
<dbReference type="AlphaFoldDB" id="A0A1I4SQH9"/>
<evidence type="ECO:0000313" key="3">
    <source>
        <dbReference type="EMBL" id="SFM66641.1"/>
    </source>
</evidence>
<feature type="signal peptide" evidence="2">
    <location>
        <begin position="1"/>
        <end position="21"/>
    </location>
</feature>
<keyword evidence="4" id="KW-1185">Reference proteome</keyword>
<proteinExistence type="predicted"/>
<feature type="region of interest" description="Disordered" evidence="1">
    <location>
        <begin position="167"/>
        <end position="189"/>
    </location>
</feature>
<evidence type="ECO:0000256" key="2">
    <source>
        <dbReference type="SAM" id="SignalP"/>
    </source>
</evidence>
<name>A0A1I4SQH9_9BURK</name>